<accession>A0A5D2MV89</accession>
<organism evidence="1 2">
    <name type="scientific">Gossypium tomentosum</name>
    <name type="common">Hawaiian cotton</name>
    <name type="synonym">Gossypium sandvicense</name>
    <dbReference type="NCBI Taxonomy" id="34277"/>
    <lineage>
        <taxon>Eukaryota</taxon>
        <taxon>Viridiplantae</taxon>
        <taxon>Streptophyta</taxon>
        <taxon>Embryophyta</taxon>
        <taxon>Tracheophyta</taxon>
        <taxon>Spermatophyta</taxon>
        <taxon>Magnoliopsida</taxon>
        <taxon>eudicotyledons</taxon>
        <taxon>Gunneridae</taxon>
        <taxon>Pentapetalae</taxon>
        <taxon>rosids</taxon>
        <taxon>malvids</taxon>
        <taxon>Malvales</taxon>
        <taxon>Malvaceae</taxon>
        <taxon>Malvoideae</taxon>
        <taxon>Gossypium</taxon>
    </lineage>
</organism>
<proteinExistence type="predicted"/>
<dbReference type="Proteomes" id="UP000322667">
    <property type="component" value="Chromosome A12"/>
</dbReference>
<protein>
    <submittedName>
        <fullName evidence="1">Uncharacterized protein</fullName>
    </submittedName>
</protein>
<gene>
    <name evidence="1" type="ORF">ES332_A12G107300v1</name>
</gene>
<reference evidence="1 2" key="1">
    <citation type="submission" date="2019-07" db="EMBL/GenBank/DDBJ databases">
        <title>WGS assembly of Gossypium tomentosum.</title>
        <authorList>
            <person name="Chen Z.J."/>
            <person name="Sreedasyam A."/>
            <person name="Ando A."/>
            <person name="Song Q."/>
            <person name="De L."/>
            <person name="Hulse-Kemp A."/>
            <person name="Ding M."/>
            <person name="Ye W."/>
            <person name="Kirkbride R."/>
            <person name="Jenkins J."/>
            <person name="Plott C."/>
            <person name="Lovell J."/>
            <person name="Lin Y.-M."/>
            <person name="Vaughn R."/>
            <person name="Liu B."/>
            <person name="Li W."/>
            <person name="Simpson S."/>
            <person name="Scheffler B."/>
            <person name="Saski C."/>
            <person name="Grover C."/>
            <person name="Hu G."/>
            <person name="Conover J."/>
            <person name="Carlson J."/>
            <person name="Shu S."/>
            <person name="Boston L."/>
            <person name="Williams M."/>
            <person name="Peterson D."/>
            <person name="Mcgee K."/>
            <person name="Jones D."/>
            <person name="Wendel J."/>
            <person name="Stelly D."/>
            <person name="Grimwood J."/>
            <person name="Schmutz J."/>
        </authorList>
    </citation>
    <scope>NUCLEOTIDE SEQUENCE [LARGE SCALE GENOMIC DNA]</scope>
    <source>
        <strain evidence="1">7179.01</strain>
    </source>
</reference>
<name>A0A5D2MV89_GOSTO</name>
<sequence>MPKVTFFRRKKKGTEVRRPYGRVNVEARATVVLEAAAVQSKWD</sequence>
<dbReference type="EMBL" id="CM017621">
    <property type="protein sequence ID" value="TYH95460.1"/>
    <property type="molecule type" value="Genomic_DNA"/>
</dbReference>
<keyword evidence="2" id="KW-1185">Reference proteome</keyword>
<dbReference type="AlphaFoldDB" id="A0A5D2MV89"/>
<evidence type="ECO:0000313" key="1">
    <source>
        <dbReference type="EMBL" id="TYH95460.1"/>
    </source>
</evidence>
<evidence type="ECO:0000313" key="2">
    <source>
        <dbReference type="Proteomes" id="UP000322667"/>
    </source>
</evidence>